<dbReference type="GO" id="GO:0005524">
    <property type="term" value="F:ATP binding"/>
    <property type="evidence" value="ECO:0007669"/>
    <property type="project" value="InterPro"/>
</dbReference>
<gene>
    <name evidence="5" type="ORF">H1R19_04630</name>
</gene>
<evidence type="ECO:0000313" key="5">
    <source>
        <dbReference type="EMBL" id="QMT02447.1"/>
    </source>
</evidence>
<dbReference type="Proteomes" id="UP000515663">
    <property type="component" value="Chromosome"/>
</dbReference>
<feature type="region of interest" description="Disordered" evidence="2">
    <location>
        <begin position="857"/>
        <end position="877"/>
    </location>
</feature>
<dbReference type="InterPro" id="IPR001650">
    <property type="entry name" value="Helicase_C-like"/>
</dbReference>
<sequence>MSDAVRHTIQQAETVTAVRGQVADEGAAALDALFARVVAPSGHSGVVRVLPLFAQDTAALTAIARRTQLPPLAADAEQAIAALTGDAAAALRDAQVLLGARRFFAGPTRRATAVTASGALESFNTWIEESRIADQLSELSNPVGDVEVHDLDLATSDLVGLTARWPSLSAAGLISAAVTKELPAAIASVTQAAELEAAARKAALDAGTGVRRAETEKLIREMPVERLREATRDRLRVSALTDAGITTVREVLRQTNSLESLPGIGKTSAQHIRGAAQTLWQTVYDDMPVRIDIKSREQHTTSLLSALARWDVYRKTKPTEGQIAAARSLAPLIPKLGARPECFVVFGEGRGTSRAFVDEAVSVCAYQQQVEEAGGSARDPWDDFLARPADYFAMLSELGLVVEDETKIHGDLSEEIIAAVRKQELDTEYLQASLRGYQSFGARFAITQKKVILGDEMGLGKTVEALAVLAHLRAKGFHHSLVICPAAVVTNWMREVSAKSTLHPHRLHGPLRGSALRQWVRDGGVAVTTFETLAWLNEQTFRTRDIACVVVDEAHYIKNPSAQRSRRVAALIDAVPRTILLTGTPLENRIGEFRSLVEYLRPDLTVDDSELSPRRFRQQVAPAYLRRNQEDVLTELPDLVEVNEWLPMSPADLAAYRSAVSEGNFMAMRQAAMARGAKSIKISRLLDLVSEAKANERRVIVFSHFRQVLEDVTAALPGQVFGPLTGSVPAARRQAMVDEFSAAGHGAVLVAQIVAGGVGLNIQAASMVVICEPQLKPTTEWQAIARARRMGQLESVQVHRLLSEEGVDRRITEILETKSALFQDFARESDIAKIAPEAVDISEAELAREVVAKERERLLSQPSGMGGDSNQLAESDA</sequence>
<dbReference type="CDD" id="cd17919">
    <property type="entry name" value="DEXHc_Snf"/>
    <property type="match status" value="1"/>
</dbReference>
<keyword evidence="5" id="KW-0067">ATP-binding</keyword>
<proteinExistence type="predicted"/>
<dbReference type="CDD" id="cd18793">
    <property type="entry name" value="SF2_C_SNF"/>
    <property type="match status" value="1"/>
</dbReference>
<dbReference type="PROSITE" id="PS51192">
    <property type="entry name" value="HELICASE_ATP_BIND_1"/>
    <property type="match status" value="1"/>
</dbReference>
<dbReference type="InterPro" id="IPR038718">
    <property type="entry name" value="SNF2-like_sf"/>
</dbReference>
<feature type="domain" description="Helicase C-terminal" evidence="4">
    <location>
        <begin position="681"/>
        <end position="830"/>
    </location>
</feature>
<dbReference type="GO" id="GO:0016787">
    <property type="term" value="F:hydrolase activity"/>
    <property type="evidence" value="ECO:0007669"/>
    <property type="project" value="UniProtKB-KW"/>
</dbReference>
<keyword evidence="5" id="KW-0547">Nucleotide-binding</keyword>
<dbReference type="GO" id="GO:0004386">
    <property type="term" value="F:helicase activity"/>
    <property type="evidence" value="ECO:0007669"/>
    <property type="project" value="UniProtKB-KW"/>
</dbReference>
<keyword evidence="6" id="KW-1185">Reference proteome</keyword>
<feature type="compositionally biased region" description="Polar residues" evidence="2">
    <location>
        <begin position="860"/>
        <end position="877"/>
    </location>
</feature>
<dbReference type="Pfam" id="PF00176">
    <property type="entry name" value="SNF2-rel_dom"/>
    <property type="match status" value="1"/>
</dbReference>
<dbReference type="SMART" id="SM00487">
    <property type="entry name" value="DEXDc"/>
    <property type="match status" value="1"/>
</dbReference>
<evidence type="ECO:0000259" key="4">
    <source>
        <dbReference type="PROSITE" id="PS51194"/>
    </source>
</evidence>
<dbReference type="RefSeq" id="WP_244970873.1">
    <property type="nucleotide sequence ID" value="NZ_CP059491.1"/>
</dbReference>
<evidence type="ECO:0000259" key="3">
    <source>
        <dbReference type="PROSITE" id="PS51192"/>
    </source>
</evidence>
<dbReference type="Gene3D" id="3.40.50.300">
    <property type="entry name" value="P-loop containing nucleotide triphosphate hydrolases"/>
    <property type="match status" value="1"/>
</dbReference>
<feature type="domain" description="Helicase ATP-binding" evidence="3">
    <location>
        <begin position="442"/>
        <end position="603"/>
    </location>
</feature>
<dbReference type="InterPro" id="IPR027417">
    <property type="entry name" value="P-loop_NTPase"/>
</dbReference>
<dbReference type="InterPro" id="IPR000330">
    <property type="entry name" value="SNF2_N"/>
</dbReference>
<organism evidence="5 6">
    <name type="scientific">Gordonia jinghuaiqii</name>
    <dbReference type="NCBI Taxonomy" id="2758710"/>
    <lineage>
        <taxon>Bacteria</taxon>
        <taxon>Bacillati</taxon>
        <taxon>Actinomycetota</taxon>
        <taxon>Actinomycetes</taxon>
        <taxon>Mycobacteriales</taxon>
        <taxon>Gordoniaceae</taxon>
        <taxon>Gordonia</taxon>
    </lineage>
</organism>
<dbReference type="InterPro" id="IPR014001">
    <property type="entry name" value="Helicase_ATP-bd"/>
</dbReference>
<dbReference type="PROSITE" id="PS51194">
    <property type="entry name" value="HELICASE_CTER"/>
    <property type="match status" value="1"/>
</dbReference>
<dbReference type="SUPFAM" id="SSF52540">
    <property type="entry name" value="P-loop containing nucleoside triphosphate hydrolases"/>
    <property type="match status" value="2"/>
</dbReference>
<evidence type="ECO:0000256" key="1">
    <source>
        <dbReference type="ARBA" id="ARBA00022801"/>
    </source>
</evidence>
<dbReference type="Gene3D" id="3.40.50.10810">
    <property type="entry name" value="Tandem AAA-ATPase domain"/>
    <property type="match status" value="1"/>
</dbReference>
<keyword evidence="5" id="KW-0347">Helicase</keyword>
<accession>A0A7D7R3Q2</accession>
<reference evidence="6" key="1">
    <citation type="submission" date="2020-07" db="EMBL/GenBank/DDBJ databases">
        <title>novel species isolated from the respiratory tract of Marmot.</title>
        <authorList>
            <person name="Zhang G."/>
        </authorList>
    </citation>
    <scope>NUCLEOTIDE SEQUENCE [LARGE SCALE GENOMIC DNA]</scope>
    <source>
        <strain evidence="6">686</strain>
    </source>
</reference>
<dbReference type="EMBL" id="CP059491">
    <property type="protein sequence ID" value="QMT02447.1"/>
    <property type="molecule type" value="Genomic_DNA"/>
</dbReference>
<keyword evidence="1" id="KW-0378">Hydrolase</keyword>
<dbReference type="AlphaFoldDB" id="A0A7D7R3Q2"/>
<protein>
    <submittedName>
        <fullName evidence="5">DEAD/DEAH box helicase</fullName>
    </submittedName>
</protein>
<name>A0A7D7R3Q2_9ACTN</name>
<evidence type="ECO:0000313" key="6">
    <source>
        <dbReference type="Proteomes" id="UP000515663"/>
    </source>
</evidence>
<dbReference type="InterPro" id="IPR049730">
    <property type="entry name" value="SNF2/RAD54-like_C"/>
</dbReference>
<dbReference type="PANTHER" id="PTHR10799">
    <property type="entry name" value="SNF2/RAD54 HELICASE FAMILY"/>
    <property type="match status" value="1"/>
</dbReference>
<dbReference type="SMART" id="SM00490">
    <property type="entry name" value="HELICc"/>
    <property type="match status" value="1"/>
</dbReference>
<evidence type="ECO:0000256" key="2">
    <source>
        <dbReference type="SAM" id="MobiDB-lite"/>
    </source>
</evidence>
<dbReference type="KEGG" id="gji:H1R19_04630"/>